<name>A0A8J4EGL9_9ACTN</name>
<evidence type="ECO:0000259" key="1">
    <source>
        <dbReference type="Pfam" id="PF13391"/>
    </source>
</evidence>
<organism evidence="2 3">
    <name type="scientific">Virgisporangium ochraceum</name>
    <dbReference type="NCBI Taxonomy" id="65505"/>
    <lineage>
        <taxon>Bacteria</taxon>
        <taxon>Bacillati</taxon>
        <taxon>Actinomycetota</taxon>
        <taxon>Actinomycetes</taxon>
        <taxon>Micromonosporales</taxon>
        <taxon>Micromonosporaceae</taxon>
        <taxon>Virgisporangium</taxon>
    </lineage>
</organism>
<dbReference type="AlphaFoldDB" id="A0A8J4EGL9"/>
<sequence length="335" mass="37066">MLTPRDYLELSPAAARSQWSSILERTLVTQGRQVDFTPVETLLCLAASLVVNHRRFGGGTSHLAPAPVPALAVLFRRRNSSILAKMANLDGSRRNGARHEVEVAARLLGEPAELALRYRLILQAARDSGIQAADLPDFLDLEGSDAEVLLLGQEELPESDVEAAVQDASERWLRERADLDELITERLLVATARIGQHRFAHEVLHNHRHRCVFCGLSVRSAGERAPRMLVASHIKPWRVCTPTERLDVRNGLTACPTHDVAFDTGLMTVNGGLRIHIAPDVLHSVGQSPAMRAVFGRPPLDERLLIPDGASKPHAAYLRWHHENVYRSELPATSR</sequence>
<keyword evidence="3" id="KW-1185">Reference proteome</keyword>
<accession>A0A8J4EGL9</accession>
<feature type="domain" description="HNH nuclease" evidence="1">
    <location>
        <begin position="211"/>
        <end position="270"/>
    </location>
</feature>
<comment type="caution">
    <text evidence="2">The sequence shown here is derived from an EMBL/GenBank/DDBJ whole genome shotgun (WGS) entry which is preliminary data.</text>
</comment>
<reference evidence="2" key="1">
    <citation type="submission" date="2021-01" db="EMBL/GenBank/DDBJ databases">
        <title>Whole genome shotgun sequence of Virgisporangium ochraceum NBRC 16418.</title>
        <authorList>
            <person name="Komaki H."/>
            <person name="Tamura T."/>
        </authorList>
    </citation>
    <scope>NUCLEOTIDE SEQUENCE</scope>
    <source>
        <strain evidence="2">NBRC 16418</strain>
    </source>
</reference>
<dbReference type="RefSeq" id="WP_203934706.1">
    <property type="nucleotide sequence ID" value="NZ_BOPH01000146.1"/>
</dbReference>
<gene>
    <name evidence="2" type="ORF">Voc01_098370</name>
</gene>
<dbReference type="InterPro" id="IPR003615">
    <property type="entry name" value="HNH_nuc"/>
</dbReference>
<evidence type="ECO:0000313" key="2">
    <source>
        <dbReference type="EMBL" id="GIJ74920.1"/>
    </source>
</evidence>
<dbReference type="Proteomes" id="UP000635606">
    <property type="component" value="Unassembled WGS sequence"/>
</dbReference>
<proteinExistence type="predicted"/>
<evidence type="ECO:0000313" key="3">
    <source>
        <dbReference type="Proteomes" id="UP000635606"/>
    </source>
</evidence>
<dbReference type="Pfam" id="PF13391">
    <property type="entry name" value="HNH_2"/>
    <property type="match status" value="1"/>
</dbReference>
<dbReference type="EMBL" id="BOPH01000146">
    <property type="protein sequence ID" value="GIJ74920.1"/>
    <property type="molecule type" value="Genomic_DNA"/>
</dbReference>
<protein>
    <recommendedName>
        <fullName evidence="1">HNH nuclease domain-containing protein</fullName>
    </recommendedName>
</protein>